<feature type="compositionally biased region" description="Polar residues" evidence="1">
    <location>
        <begin position="21"/>
        <end position="33"/>
    </location>
</feature>
<dbReference type="AlphaFoldDB" id="A0A1D2NJC1"/>
<feature type="region of interest" description="Disordered" evidence="1">
    <location>
        <begin position="183"/>
        <end position="219"/>
    </location>
</feature>
<feature type="compositionally biased region" description="Polar residues" evidence="1">
    <location>
        <begin position="735"/>
        <end position="746"/>
    </location>
</feature>
<accession>A0A1D2NJC1</accession>
<evidence type="ECO:0000313" key="2">
    <source>
        <dbReference type="EMBL" id="ODN05329.1"/>
    </source>
</evidence>
<feature type="compositionally biased region" description="Polar residues" evidence="1">
    <location>
        <begin position="247"/>
        <end position="270"/>
    </location>
</feature>
<comment type="caution">
    <text evidence="2">The sequence shown here is derived from an EMBL/GenBank/DDBJ whole genome shotgun (WGS) entry which is preliminary data.</text>
</comment>
<feature type="compositionally biased region" description="Basic and acidic residues" evidence="1">
    <location>
        <begin position="646"/>
        <end position="678"/>
    </location>
</feature>
<keyword evidence="3" id="KW-1185">Reference proteome</keyword>
<feature type="compositionally biased region" description="Polar residues" evidence="1">
    <location>
        <begin position="760"/>
        <end position="772"/>
    </location>
</feature>
<dbReference type="EMBL" id="LJIJ01000025">
    <property type="protein sequence ID" value="ODN05329.1"/>
    <property type="molecule type" value="Genomic_DNA"/>
</dbReference>
<name>A0A1D2NJC1_ORCCI</name>
<evidence type="ECO:0000313" key="3">
    <source>
        <dbReference type="Proteomes" id="UP000094527"/>
    </source>
</evidence>
<dbReference type="Proteomes" id="UP000094527">
    <property type="component" value="Unassembled WGS sequence"/>
</dbReference>
<reference evidence="2 3" key="1">
    <citation type="journal article" date="2016" name="Genome Biol. Evol.">
        <title>Gene Family Evolution Reflects Adaptation to Soil Environmental Stressors in the Genome of the Collembolan Orchesella cincta.</title>
        <authorList>
            <person name="Faddeeva-Vakhrusheva A."/>
            <person name="Derks M.F."/>
            <person name="Anvar S.Y."/>
            <person name="Agamennone V."/>
            <person name="Suring W."/>
            <person name="Smit S."/>
            <person name="van Straalen N.M."/>
            <person name="Roelofs D."/>
        </authorList>
    </citation>
    <scope>NUCLEOTIDE SEQUENCE [LARGE SCALE GENOMIC DNA]</scope>
    <source>
        <tissue evidence="2">Mixed pool</tissue>
    </source>
</reference>
<feature type="compositionally biased region" description="Polar residues" evidence="1">
    <location>
        <begin position="206"/>
        <end position="219"/>
    </location>
</feature>
<evidence type="ECO:0000256" key="1">
    <source>
        <dbReference type="SAM" id="MobiDB-lite"/>
    </source>
</evidence>
<feature type="compositionally biased region" description="Low complexity" evidence="1">
    <location>
        <begin position="187"/>
        <end position="200"/>
    </location>
</feature>
<feature type="region of interest" description="Disordered" evidence="1">
    <location>
        <begin position="1"/>
        <end position="55"/>
    </location>
</feature>
<feature type="region of interest" description="Disordered" evidence="1">
    <location>
        <begin position="645"/>
        <end position="780"/>
    </location>
</feature>
<organism evidence="2 3">
    <name type="scientific">Orchesella cincta</name>
    <name type="common">Springtail</name>
    <name type="synonym">Podura cincta</name>
    <dbReference type="NCBI Taxonomy" id="48709"/>
    <lineage>
        <taxon>Eukaryota</taxon>
        <taxon>Metazoa</taxon>
        <taxon>Ecdysozoa</taxon>
        <taxon>Arthropoda</taxon>
        <taxon>Hexapoda</taxon>
        <taxon>Collembola</taxon>
        <taxon>Entomobryomorpha</taxon>
        <taxon>Entomobryoidea</taxon>
        <taxon>Orchesellidae</taxon>
        <taxon>Orchesellinae</taxon>
        <taxon>Orchesella</taxon>
    </lineage>
</organism>
<gene>
    <name evidence="2" type="ORF">Ocin01_01340</name>
</gene>
<protein>
    <submittedName>
        <fullName evidence="2">Uncharacterized protein</fullName>
    </submittedName>
</protein>
<feature type="region of interest" description="Disordered" evidence="1">
    <location>
        <begin position="239"/>
        <end position="283"/>
    </location>
</feature>
<feature type="compositionally biased region" description="Basic and acidic residues" evidence="1">
    <location>
        <begin position="714"/>
        <end position="726"/>
    </location>
</feature>
<feature type="compositionally biased region" description="Polar residues" evidence="1">
    <location>
        <begin position="41"/>
        <end position="55"/>
    </location>
</feature>
<proteinExistence type="predicted"/>
<sequence length="969" mass="108923">MTDENSKITPSKRPSLLTVHFHSTPNVRFTTNSDPDRFPSQEPQQLNNVRNEPSTQEVQILVYPRGPDAFEENMEDFEDPSASKEPIKEAKSEGFSILIKLVNAMYPAKAPKDPDPVEAEPISEDQEKHVNVQIAKSDGLSIIGKVAKKLAPIKEKVDIRVGTSLENIDSTAQTSELSLATFSTQTSRQNSLNRSSLQNSLERDLNTSTQTSKSSLHRTSTIEAITRAISLYEARKAEADKSYNEPPANTLTETGSQYEPRNNKSFSLQTDPERDVTGTQTTSDLKIRDASDLFLSQGKVNDTSSQQTDDVSLRIGTTQTSADISYSSKGNQVGRKMSSETLLDQIPENGECPKCELIMRMILMEGERLQNDPQFLDMVEKHKLSHLQKVTKEKYKLKMWEAKIDQLNTQLESFRTHRNGSQNDLPQSHSECNSDTSKSILSKVAKIITGINRLSHRLACENNGDTSKRLSHIDSSETLKPQRKGRSSTSNCHLGDRKASKECSEEIITRKYYHRGGGCGIRRSGGCNGGSNINSFDREERKCHDCYCNCDRYQRKRRDSSIDDVCSYNCPRRPQTSICEYNMDRCDRDDYKDYNTNRRLCSTACESRRSHDEHGHYHKGNEYTRRLVPKLVEFISETAKLLQNAKEAKERDLRNKIHSKQPEEKVDDVEFHEIKSPAKAELANSSQPQESSKEEKQSSALKGNTFKIIPSPAQKDKEKVSQKEAPDGGSPVEAANSNSPQGKGPTNGSDGNSDADGGRNKQNGSSHCQTPGNGFRPGKINIEDPELRQLIGEVLSAISESQEEDEFCSSDFNPRPCSRESSCAAAQRCRTAPPESSTEFQCGTTLPRICSYFYPICFNSPSQCQDYCGSTNPAQNCVPLQESFQQNNTVCLQRVQWREQCLMNSRQNRQAQQAQNQQFVERLRRCPPSTTGATQRGLRRGRQQLQQCMDACEAITYVVPPHRQYWKSM</sequence>